<organism evidence="8 9">
    <name type="scientific">Hoyosella rhizosphaerae</name>
    <dbReference type="NCBI Taxonomy" id="1755582"/>
    <lineage>
        <taxon>Bacteria</taxon>
        <taxon>Bacillati</taxon>
        <taxon>Actinomycetota</taxon>
        <taxon>Actinomycetes</taxon>
        <taxon>Mycobacteriales</taxon>
        <taxon>Hoyosellaceae</taxon>
        <taxon>Hoyosella</taxon>
    </lineage>
</organism>
<comment type="subcellular location">
    <subcellularLocation>
        <location evidence="1">Membrane</location>
        <topology evidence="1">Multi-pass membrane protein</topology>
    </subcellularLocation>
</comment>
<feature type="transmembrane region" description="Helical" evidence="7">
    <location>
        <begin position="123"/>
        <end position="145"/>
    </location>
</feature>
<keyword evidence="2" id="KW-0813">Transport</keyword>
<feature type="transmembrane region" description="Helical" evidence="7">
    <location>
        <begin position="64"/>
        <end position="83"/>
    </location>
</feature>
<dbReference type="GO" id="GO:0016020">
    <property type="term" value="C:membrane"/>
    <property type="evidence" value="ECO:0007669"/>
    <property type="project" value="UniProtKB-SubCell"/>
</dbReference>
<dbReference type="EMBL" id="BMJH01000002">
    <property type="protein sequence ID" value="GGC67878.1"/>
    <property type="molecule type" value="Genomic_DNA"/>
</dbReference>
<evidence type="ECO:0000256" key="7">
    <source>
        <dbReference type="SAM" id="Phobius"/>
    </source>
</evidence>
<keyword evidence="6 7" id="KW-0472">Membrane</keyword>
<keyword evidence="3" id="KW-1003">Cell membrane</keyword>
<proteinExistence type="predicted"/>
<feature type="transmembrane region" description="Helical" evidence="7">
    <location>
        <begin position="290"/>
        <end position="308"/>
    </location>
</feature>
<dbReference type="PANTHER" id="PTHR36838:SF3">
    <property type="entry name" value="TRANSPORTER AUXIN EFFLUX CARRIER EC FAMILY"/>
    <property type="match status" value="1"/>
</dbReference>
<protein>
    <submittedName>
        <fullName evidence="8">Membrane protein</fullName>
    </submittedName>
</protein>
<evidence type="ECO:0000256" key="6">
    <source>
        <dbReference type="ARBA" id="ARBA00023136"/>
    </source>
</evidence>
<comment type="caution">
    <text evidence="8">The sequence shown here is derived from an EMBL/GenBank/DDBJ whole genome shotgun (WGS) entry which is preliminary data.</text>
</comment>
<evidence type="ECO:0000256" key="3">
    <source>
        <dbReference type="ARBA" id="ARBA00022475"/>
    </source>
</evidence>
<accession>A0A916UBU1</accession>
<evidence type="ECO:0000256" key="2">
    <source>
        <dbReference type="ARBA" id="ARBA00022448"/>
    </source>
</evidence>
<dbReference type="RefSeq" id="WP_188674104.1">
    <property type="nucleotide sequence ID" value="NZ_BMJH01000002.1"/>
</dbReference>
<keyword evidence="4 7" id="KW-0812">Transmembrane</keyword>
<feature type="transmembrane region" description="Helical" evidence="7">
    <location>
        <begin position="157"/>
        <end position="177"/>
    </location>
</feature>
<dbReference type="InterPro" id="IPR004776">
    <property type="entry name" value="Mem_transp_PIN-like"/>
</dbReference>
<reference evidence="8" key="1">
    <citation type="journal article" date="2014" name="Int. J. Syst. Evol. Microbiol.">
        <title>Complete genome sequence of Corynebacterium casei LMG S-19264T (=DSM 44701T), isolated from a smear-ripened cheese.</title>
        <authorList>
            <consortium name="US DOE Joint Genome Institute (JGI-PGF)"/>
            <person name="Walter F."/>
            <person name="Albersmeier A."/>
            <person name="Kalinowski J."/>
            <person name="Ruckert C."/>
        </authorList>
    </citation>
    <scope>NUCLEOTIDE SEQUENCE</scope>
    <source>
        <strain evidence="8">CGMCC 1.15478</strain>
    </source>
</reference>
<feature type="transmembrane region" description="Helical" evidence="7">
    <location>
        <begin position="6"/>
        <end position="22"/>
    </location>
</feature>
<dbReference type="AlphaFoldDB" id="A0A916UBU1"/>
<feature type="transmembrane region" description="Helical" evidence="7">
    <location>
        <begin position="189"/>
        <end position="208"/>
    </location>
</feature>
<keyword evidence="5 7" id="KW-1133">Transmembrane helix</keyword>
<dbReference type="Pfam" id="PF03547">
    <property type="entry name" value="Mem_trans"/>
    <property type="match status" value="2"/>
</dbReference>
<evidence type="ECO:0000313" key="8">
    <source>
        <dbReference type="EMBL" id="GGC67878.1"/>
    </source>
</evidence>
<dbReference type="Proteomes" id="UP000641514">
    <property type="component" value="Unassembled WGS sequence"/>
</dbReference>
<evidence type="ECO:0000256" key="5">
    <source>
        <dbReference type="ARBA" id="ARBA00022989"/>
    </source>
</evidence>
<feature type="transmembrane region" description="Helical" evidence="7">
    <location>
        <begin position="257"/>
        <end position="278"/>
    </location>
</feature>
<name>A0A916UBU1_9ACTN</name>
<dbReference type="GO" id="GO:0055085">
    <property type="term" value="P:transmembrane transport"/>
    <property type="evidence" value="ECO:0007669"/>
    <property type="project" value="InterPro"/>
</dbReference>
<feature type="transmembrane region" description="Helical" evidence="7">
    <location>
        <begin position="34"/>
        <end position="52"/>
    </location>
</feature>
<feature type="transmembrane region" description="Helical" evidence="7">
    <location>
        <begin position="95"/>
        <end position="117"/>
    </location>
</feature>
<evidence type="ECO:0000256" key="1">
    <source>
        <dbReference type="ARBA" id="ARBA00004141"/>
    </source>
</evidence>
<keyword evidence="9" id="KW-1185">Reference proteome</keyword>
<feature type="transmembrane region" description="Helical" evidence="7">
    <location>
        <begin position="228"/>
        <end position="251"/>
    </location>
</feature>
<evidence type="ECO:0000313" key="9">
    <source>
        <dbReference type="Proteomes" id="UP000641514"/>
    </source>
</evidence>
<dbReference type="PANTHER" id="PTHR36838">
    <property type="entry name" value="AUXIN EFFLUX CARRIER FAMILY PROTEIN"/>
    <property type="match status" value="1"/>
</dbReference>
<gene>
    <name evidence="8" type="ORF">GCM10011410_20750</name>
</gene>
<evidence type="ECO:0000256" key="4">
    <source>
        <dbReference type="ARBA" id="ARBA00022692"/>
    </source>
</evidence>
<reference evidence="8" key="2">
    <citation type="submission" date="2020-09" db="EMBL/GenBank/DDBJ databases">
        <authorList>
            <person name="Sun Q."/>
            <person name="Zhou Y."/>
        </authorList>
    </citation>
    <scope>NUCLEOTIDE SEQUENCE</scope>
    <source>
        <strain evidence="8">CGMCC 1.15478</strain>
    </source>
</reference>
<sequence length="309" mass="31759">MGGVLVGFTVIFAIITVGYLLGRSGALGPHGEQVLSRLVFLVATPALLFDTLSRADLTAVFSPSLVVASTSALISAAVFYSAAKLILRRSIPECVVGALSASYVNSVNLGLPIAVYVLGDATLIAPLLLFQVVILGPIALAVLDITAPRTTKSRSPWALVAAPMMNPILIGAVLGLGFSATNWTMPEPVAQPIALLAGLSVPGALIAFGVSLHGKRALQRGVSPRRDVVLAAAMKTVFQPTVALLIGAIVLGLEGTILTAVVVLAALPTAQNVFVYASWYRRGVVLARDAAIVSTVASVPVIAVAAILV</sequence>